<organism evidence="4 5">
    <name type="scientific">Taenia crassiceps</name>
    <dbReference type="NCBI Taxonomy" id="6207"/>
    <lineage>
        <taxon>Eukaryota</taxon>
        <taxon>Metazoa</taxon>
        <taxon>Spiralia</taxon>
        <taxon>Lophotrochozoa</taxon>
        <taxon>Platyhelminthes</taxon>
        <taxon>Cestoda</taxon>
        <taxon>Eucestoda</taxon>
        <taxon>Cyclophyllidea</taxon>
        <taxon>Taeniidae</taxon>
        <taxon>Taenia</taxon>
    </lineage>
</organism>
<evidence type="ECO:0000259" key="3">
    <source>
        <dbReference type="PROSITE" id="PS50118"/>
    </source>
</evidence>
<dbReference type="InterPro" id="IPR043472">
    <property type="entry name" value="Macro_dom-like"/>
</dbReference>
<dbReference type="PROSITE" id="PS50118">
    <property type="entry name" value="HMG_BOX_2"/>
    <property type="match status" value="1"/>
</dbReference>
<name>A0ABR4Q0D6_9CEST</name>
<sequence length="508" mass="57120">MILNMEEVERPSQRMEQNEPPKKKMPLITTYNSDEEEDDDIDEFEDMSLSELRTDIAPFPACDLEVIDLTDEATPPPSSDSSSDIDESNEKKEERANVAALMSKSGHVSLAKLLNSNAFQQLRRMHSSTVFGEKEKVPRSFVIFFHETLGAASNHSPPTTAMTERSFGEVFEDAMAQWKRLAPEERRTYRKRALHSKASYVQHLLDHRAKLRTVASQNTPRCINPPCQQPVVFDSRWNLDYCSAGCLVANCKTAFKAWLGSSKPKPADTSIPTPQPPLSVPVTMVAGPVKINANGSPSAEKEPTPHPTNLNEESSSKLTESLNVEAGESHQDRFRGNLFDRIQTQSLAPSSRLNGDIELRKECFGTAKGYYRQQLPMLTKSSWMVELRIAFQSAMDICNATFLQSQYCIVCNPLTIKMAQSKESDLNDDPVQDSFSWRYVYHDRLQTCILRGVHTLQRMGVSEIFVDPFADAETAAETAHIAAFSFDELKIPKSRTTIQMGFRHVENS</sequence>
<keyword evidence="1" id="KW-0238">DNA-binding</keyword>
<feature type="region of interest" description="Disordered" evidence="2">
    <location>
        <begin position="70"/>
        <end position="96"/>
    </location>
</feature>
<gene>
    <name evidence="4" type="ORF">TcWFU_001247</name>
</gene>
<feature type="region of interest" description="Disordered" evidence="2">
    <location>
        <begin position="1"/>
        <end position="40"/>
    </location>
</feature>
<comment type="caution">
    <text evidence="4">The sequence shown here is derived from an EMBL/GenBank/DDBJ whole genome shotgun (WGS) entry which is preliminary data.</text>
</comment>
<dbReference type="Gene3D" id="1.10.30.10">
    <property type="entry name" value="High mobility group box domain"/>
    <property type="match status" value="1"/>
</dbReference>
<dbReference type="SUPFAM" id="SSF47095">
    <property type="entry name" value="HMG-box"/>
    <property type="match status" value="1"/>
</dbReference>
<protein>
    <recommendedName>
        <fullName evidence="3">HMG box domain-containing protein</fullName>
    </recommendedName>
</protein>
<reference evidence="4 5" key="1">
    <citation type="journal article" date="2022" name="Front. Cell. Infect. Microbiol.">
        <title>The Genomes of Two Strains of Taenia crassiceps the Animal Model for the Study of Human Cysticercosis.</title>
        <authorList>
            <person name="Bobes R.J."/>
            <person name="Estrada K."/>
            <person name="Rios-Valencia D.G."/>
            <person name="Calderon-Gallegos A."/>
            <person name="de la Torre P."/>
            <person name="Carrero J.C."/>
            <person name="Sanchez-Flores A."/>
            <person name="Laclette J.P."/>
        </authorList>
    </citation>
    <scope>NUCLEOTIDE SEQUENCE [LARGE SCALE GENOMIC DNA]</scope>
    <source>
        <strain evidence="4">WFUcys</strain>
    </source>
</reference>
<dbReference type="InterPro" id="IPR009071">
    <property type="entry name" value="HMG_box_dom"/>
</dbReference>
<feature type="DNA-binding region" description="HMG box" evidence="1">
    <location>
        <begin position="134"/>
        <end position="208"/>
    </location>
</feature>
<evidence type="ECO:0000313" key="5">
    <source>
        <dbReference type="Proteomes" id="UP001651158"/>
    </source>
</evidence>
<accession>A0ABR4Q0D6</accession>
<feature type="compositionally biased region" description="Polar residues" evidence="2">
    <location>
        <begin position="307"/>
        <end position="322"/>
    </location>
</feature>
<feature type="domain" description="HMG box" evidence="3">
    <location>
        <begin position="134"/>
        <end position="208"/>
    </location>
</feature>
<proteinExistence type="predicted"/>
<feature type="region of interest" description="Disordered" evidence="2">
    <location>
        <begin position="289"/>
        <end position="326"/>
    </location>
</feature>
<dbReference type="EMBL" id="JAKROA010000021">
    <property type="protein sequence ID" value="KAL5103031.1"/>
    <property type="molecule type" value="Genomic_DNA"/>
</dbReference>
<evidence type="ECO:0000256" key="2">
    <source>
        <dbReference type="SAM" id="MobiDB-lite"/>
    </source>
</evidence>
<dbReference type="Gene3D" id="3.40.220.10">
    <property type="entry name" value="Leucine Aminopeptidase, subunit E, domain 1"/>
    <property type="match status" value="1"/>
</dbReference>
<evidence type="ECO:0000256" key="1">
    <source>
        <dbReference type="PROSITE-ProRule" id="PRU00267"/>
    </source>
</evidence>
<evidence type="ECO:0000313" key="4">
    <source>
        <dbReference type="EMBL" id="KAL5103031.1"/>
    </source>
</evidence>
<dbReference type="InterPro" id="IPR036910">
    <property type="entry name" value="HMG_box_dom_sf"/>
</dbReference>
<keyword evidence="5" id="KW-1185">Reference proteome</keyword>
<feature type="compositionally biased region" description="Basic and acidic residues" evidence="2">
    <location>
        <begin position="7"/>
        <end position="22"/>
    </location>
</feature>
<dbReference type="Proteomes" id="UP001651158">
    <property type="component" value="Unassembled WGS sequence"/>
</dbReference>
<keyword evidence="1" id="KW-0539">Nucleus</keyword>